<name>A0A1H4AJJ9_9FLAO</name>
<gene>
    <name evidence="3" type="primary">rimP</name>
    <name evidence="5" type="ORF">SAMN05421540_10558</name>
</gene>
<dbReference type="InterPro" id="IPR035956">
    <property type="entry name" value="RimP_N_sf"/>
</dbReference>
<protein>
    <recommendedName>
        <fullName evidence="3">Ribosome maturation factor RimP</fullName>
    </recommendedName>
</protein>
<dbReference type="NCBIfam" id="NF002531">
    <property type="entry name" value="PRK02001.1"/>
    <property type="match status" value="1"/>
</dbReference>
<keyword evidence="2 3" id="KW-0690">Ribosome biogenesis</keyword>
<dbReference type="SUPFAM" id="SSF75420">
    <property type="entry name" value="YhbC-like, N-terminal domain"/>
    <property type="match status" value="1"/>
</dbReference>
<evidence type="ECO:0000256" key="3">
    <source>
        <dbReference type="HAMAP-Rule" id="MF_01077"/>
    </source>
</evidence>
<proteinExistence type="inferred from homology"/>
<organism evidence="5 6">
    <name type="scientific">Psychroflexus halocasei</name>
    <dbReference type="NCBI Taxonomy" id="908615"/>
    <lineage>
        <taxon>Bacteria</taxon>
        <taxon>Pseudomonadati</taxon>
        <taxon>Bacteroidota</taxon>
        <taxon>Flavobacteriia</taxon>
        <taxon>Flavobacteriales</taxon>
        <taxon>Flavobacteriaceae</taxon>
        <taxon>Psychroflexus</taxon>
    </lineage>
</organism>
<dbReference type="HAMAP" id="MF_01077">
    <property type="entry name" value="RimP"/>
    <property type="match status" value="1"/>
</dbReference>
<dbReference type="Proteomes" id="UP000198820">
    <property type="component" value="Unassembled WGS sequence"/>
</dbReference>
<evidence type="ECO:0000259" key="4">
    <source>
        <dbReference type="Pfam" id="PF02576"/>
    </source>
</evidence>
<comment type="subcellular location">
    <subcellularLocation>
        <location evidence="3">Cytoplasm</location>
    </subcellularLocation>
</comment>
<evidence type="ECO:0000313" key="5">
    <source>
        <dbReference type="EMBL" id="SEA36085.1"/>
    </source>
</evidence>
<evidence type="ECO:0000256" key="2">
    <source>
        <dbReference type="ARBA" id="ARBA00022517"/>
    </source>
</evidence>
<dbReference type="GO" id="GO:0000028">
    <property type="term" value="P:ribosomal small subunit assembly"/>
    <property type="evidence" value="ECO:0007669"/>
    <property type="project" value="TreeGrafter"/>
</dbReference>
<dbReference type="Gene3D" id="3.30.300.70">
    <property type="entry name" value="RimP-like superfamily, N-terminal"/>
    <property type="match status" value="1"/>
</dbReference>
<dbReference type="PANTHER" id="PTHR33867:SF1">
    <property type="entry name" value="RIBOSOME MATURATION FACTOR RIMP"/>
    <property type="match status" value="1"/>
</dbReference>
<dbReference type="Pfam" id="PF02576">
    <property type="entry name" value="RimP_N"/>
    <property type="match status" value="1"/>
</dbReference>
<comment type="similarity">
    <text evidence="3">Belongs to the RimP family.</text>
</comment>
<accession>A0A1H4AJJ9</accession>
<comment type="function">
    <text evidence="3">Required for maturation of 30S ribosomal subunits.</text>
</comment>
<sequence length="188" mass="21610">MFFYLKNNCIFATGKKNDEGTTVPSFYTVMAIEKELILELIDKALETHDHLYVVDLEILPGSQIQLTIDGDKDVSIQDCINLSRAIEHNLDREEEDFSLDVASAGATSPIRIPRQYRKNLNRKLEVLTSEDEEIKADLIEVTDSSIKLQWKQREPKPVGKGKRTVQKEKELLFDQIKKAKVMINFNKK</sequence>
<keyword evidence="1 3" id="KW-0963">Cytoplasm</keyword>
<evidence type="ECO:0000313" key="6">
    <source>
        <dbReference type="Proteomes" id="UP000198820"/>
    </source>
</evidence>
<dbReference type="GO" id="GO:0005829">
    <property type="term" value="C:cytosol"/>
    <property type="evidence" value="ECO:0007669"/>
    <property type="project" value="TreeGrafter"/>
</dbReference>
<dbReference type="STRING" id="908615.SAMN05421540_10558"/>
<reference evidence="5 6" key="1">
    <citation type="submission" date="2016-10" db="EMBL/GenBank/DDBJ databases">
        <authorList>
            <person name="de Groot N.N."/>
        </authorList>
    </citation>
    <scope>NUCLEOTIDE SEQUENCE [LARGE SCALE GENOMIC DNA]</scope>
    <source>
        <strain evidence="5 6">DSM 23581</strain>
    </source>
</reference>
<dbReference type="GO" id="GO:0006412">
    <property type="term" value="P:translation"/>
    <property type="evidence" value="ECO:0007669"/>
    <property type="project" value="TreeGrafter"/>
</dbReference>
<dbReference type="PANTHER" id="PTHR33867">
    <property type="entry name" value="RIBOSOME MATURATION FACTOR RIMP"/>
    <property type="match status" value="1"/>
</dbReference>
<feature type="domain" description="Ribosome maturation factor RimP N-terminal" evidence="4">
    <location>
        <begin position="51"/>
        <end position="106"/>
    </location>
</feature>
<dbReference type="EMBL" id="FNQF01000005">
    <property type="protein sequence ID" value="SEA36085.1"/>
    <property type="molecule type" value="Genomic_DNA"/>
</dbReference>
<dbReference type="AlphaFoldDB" id="A0A1H4AJJ9"/>
<keyword evidence="6" id="KW-1185">Reference proteome</keyword>
<dbReference type="InterPro" id="IPR003728">
    <property type="entry name" value="Ribosome_maturation_RimP"/>
</dbReference>
<evidence type="ECO:0000256" key="1">
    <source>
        <dbReference type="ARBA" id="ARBA00022490"/>
    </source>
</evidence>
<dbReference type="InterPro" id="IPR028989">
    <property type="entry name" value="RimP_N"/>
</dbReference>